<sequence>MRQYMQEQKGKNERAQQDVPGIKIRSNDNPYHAPDMQSKVLQPRRLSAYFIILIESGTITYNLDLQDIPLTDGQLLFAMPNQILTPPAKPDNLKYFKLLFDEDTLALLPQQFAFLVNPLNAQTLELDTAARERAVTIFGILNQLLQSDPPADTEIVLAYLNLLLSEFNSAYFKNKGTANILNTNLSKFVEFKLVVETYLTEQPSINTIAEKLALSPNSLYRIVKEYAGTSPKDYFTNRLITEAQRRLRYSGNTSVKELAYELGFNDPDYFSRLFKKSTGKSASDFLPKQDLSGK</sequence>
<dbReference type="PANTHER" id="PTHR43280:SF32">
    <property type="entry name" value="TRANSCRIPTIONAL REGULATORY PROTEIN"/>
    <property type="match status" value="1"/>
</dbReference>
<dbReference type="GO" id="GO:0043565">
    <property type="term" value="F:sequence-specific DNA binding"/>
    <property type="evidence" value="ECO:0007669"/>
    <property type="project" value="InterPro"/>
</dbReference>
<dbReference type="SUPFAM" id="SSF46689">
    <property type="entry name" value="Homeodomain-like"/>
    <property type="match status" value="1"/>
</dbReference>
<dbReference type="EMBL" id="FRBL01000008">
    <property type="protein sequence ID" value="SHM45622.1"/>
    <property type="molecule type" value="Genomic_DNA"/>
</dbReference>
<accession>A0A1M7IY29</accession>
<feature type="region of interest" description="Disordered" evidence="4">
    <location>
        <begin position="1"/>
        <end position="35"/>
    </location>
</feature>
<dbReference type="GO" id="GO:0003700">
    <property type="term" value="F:DNA-binding transcription factor activity"/>
    <property type="evidence" value="ECO:0007669"/>
    <property type="project" value="InterPro"/>
</dbReference>
<organism evidence="6 7">
    <name type="scientific">Chitinophaga jiangningensis</name>
    <dbReference type="NCBI Taxonomy" id="1419482"/>
    <lineage>
        <taxon>Bacteria</taxon>
        <taxon>Pseudomonadati</taxon>
        <taxon>Bacteroidota</taxon>
        <taxon>Chitinophagia</taxon>
        <taxon>Chitinophagales</taxon>
        <taxon>Chitinophagaceae</taxon>
        <taxon>Chitinophaga</taxon>
    </lineage>
</organism>
<evidence type="ECO:0000313" key="6">
    <source>
        <dbReference type="EMBL" id="SHM45622.1"/>
    </source>
</evidence>
<dbReference type="PANTHER" id="PTHR43280">
    <property type="entry name" value="ARAC-FAMILY TRANSCRIPTIONAL REGULATOR"/>
    <property type="match status" value="1"/>
</dbReference>
<name>A0A1M7IY29_9BACT</name>
<dbReference type="Gene3D" id="1.10.10.60">
    <property type="entry name" value="Homeodomain-like"/>
    <property type="match status" value="1"/>
</dbReference>
<dbReference type="InterPro" id="IPR037923">
    <property type="entry name" value="HTH-like"/>
</dbReference>
<dbReference type="PROSITE" id="PS01124">
    <property type="entry name" value="HTH_ARAC_FAMILY_2"/>
    <property type="match status" value="1"/>
</dbReference>
<reference evidence="6 7" key="1">
    <citation type="submission" date="2016-11" db="EMBL/GenBank/DDBJ databases">
        <authorList>
            <person name="Jaros S."/>
            <person name="Januszkiewicz K."/>
            <person name="Wedrychowicz H."/>
        </authorList>
    </citation>
    <scope>NUCLEOTIDE SEQUENCE [LARGE SCALE GENOMIC DNA]</scope>
    <source>
        <strain evidence="6 7">DSM 27406</strain>
    </source>
</reference>
<keyword evidence="2 6" id="KW-0238">DNA-binding</keyword>
<keyword evidence="7" id="KW-1185">Reference proteome</keyword>
<dbReference type="InterPro" id="IPR018060">
    <property type="entry name" value="HTH_AraC"/>
</dbReference>
<feature type="domain" description="HTH araC/xylS-type" evidence="5">
    <location>
        <begin position="189"/>
        <end position="288"/>
    </location>
</feature>
<dbReference type="STRING" id="1419482.SAMN05444266_108142"/>
<dbReference type="Pfam" id="PF12833">
    <property type="entry name" value="HTH_18"/>
    <property type="match status" value="1"/>
</dbReference>
<keyword evidence="1" id="KW-0805">Transcription regulation</keyword>
<dbReference type="AlphaFoldDB" id="A0A1M7IY29"/>
<dbReference type="SUPFAM" id="SSF51215">
    <property type="entry name" value="Regulatory protein AraC"/>
    <property type="match status" value="1"/>
</dbReference>
<protein>
    <submittedName>
        <fullName evidence="6">AraC-type DNA-binding protein</fullName>
    </submittedName>
</protein>
<gene>
    <name evidence="6" type="ORF">SAMN05444266_108142</name>
</gene>
<evidence type="ECO:0000256" key="2">
    <source>
        <dbReference type="ARBA" id="ARBA00023125"/>
    </source>
</evidence>
<dbReference type="Proteomes" id="UP000184420">
    <property type="component" value="Unassembled WGS sequence"/>
</dbReference>
<proteinExistence type="predicted"/>
<evidence type="ECO:0000256" key="3">
    <source>
        <dbReference type="ARBA" id="ARBA00023163"/>
    </source>
</evidence>
<evidence type="ECO:0000313" key="7">
    <source>
        <dbReference type="Proteomes" id="UP000184420"/>
    </source>
</evidence>
<dbReference type="SMART" id="SM00342">
    <property type="entry name" value="HTH_ARAC"/>
    <property type="match status" value="1"/>
</dbReference>
<evidence type="ECO:0000259" key="5">
    <source>
        <dbReference type="PROSITE" id="PS01124"/>
    </source>
</evidence>
<evidence type="ECO:0000256" key="4">
    <source>
        <dbReference type="SAM" id="MobiDB-lite"/>
    </source>
</evidence>
<evidence type="ECO:0000256" key="1">
    <source>
        <dbReference type="ARBA" id="ARBA00023015"/>
    </source>
</evidence>
<dbReference type="InterPro" id="IPR009057">
    <property type="entry name" value="Homeodomain-like_sf"/>
</dbReference>
<keyword evidence="3" id="KW-0804">Transcription</keyword>